<accession>A0ABQ2YGB3</accession>
<organism evidence="2 3">
    <name type="scientific">Litchfieldella qijiaojingensis</name>
    <dbReference type="NCBI Taxonomy" id="980347"/>
    <lineage>
        <taxon>Bacteria</taxon>
        <taxon>Pseudomonadati</taxon>
        <taxon>Pseudomonadota</taxon>
        <taxon>Gammaproteobacteria</taxon>
        <taxon>Oceanospirillales</taxon>
        <taxon>Halomonadaceae</taxon>
        <taxon>Litchfieldella</taxon>
    </lineage>
</organism>
<keyword evidence="1" id="KW-1133">Transmembrane helix</keyword>
<sequence>MIEAQRNGRSLPRAVGIGIAVSLITALIMVSLLKAGISPFPKPPSLAFAETLLGRPLPMPVGLLFHTVYVTFWSVIFVRYFPRRNLLTALALALVLWLVILVVFFPIVGWGLAGLAIGPQLIPASALPHLLFGILLWGLDRYLPGKASHAT</sequence>
<evidence type="ECO:0000256" key="1">
    <source>
        <dbReference type="SAM" id="Phobius"/>
    </source>
</evidence>
<evidence type="ECO:0000313" key="3">
    <source>
        <dbReference type="Proteomes" id="UP000653056"/>
    </source>
</evidence>
<dbReference type="RefSeq" id="WP_189466369.1">
    <property type="nucleotide sequence ID" value="NZ_BMXS01000002.1"/>
</dbReference>
<evidence type="ECO:0000313" key="2">
    <source>
        <dbReference type="EMBL" id="GGX82673.1"/>
    </source>
</evidence>
<proteinExistence type="predicted"/>
<keyword evidence="1" id="KW-0812">Transmembrane</keyword>
<dbReference type="EMBL" id="BMXS01000002">
    <property type="protein sequence ID" value="GGX82673.1"/>
    <property type="molecule type" value="Genomic_DNA"/>
</dbReference>
<keyword evidence="3" id="KW-1185">Reference proteome</keyword>
<feature type="transmembrane region" description="Helical" evidence="1">
    <location>
        <begin position="121"/>
        <end position="139"/>
    </location>
</feature>
<reference evidence="3" key="1">
    <citation type="journal article" date="2019" name="Int. J. Syst. Evol. Microbiol.">
        <title>The Global Catalogue of Microorganisms (GCM) 10K type strain sequencing project: providing services to taxonomists for standard genome sequencing and annotation.</title>
        <authorList>
            <consortium name="The Broad Institute Genomics Platform"/>
            <consortium name="The Broad Institute Genome Sequencing Center for Infectious Disease"/>
            <person name="Wu L."/>
            <person name="Ma J."/>
        </authorList>
    </citation>
    <scope>NUCLEOTIDE SEQUENCE [LARGE SCALE GENOMIC DNA]</scope>
    <source>
        <strain evidence="3">KCTC 22228</strain>
    </source>
</reference>
<feature type="transmembrane region" description="Helical" evidence="1">
    <location>
        <begin position="57"/>
        <end position="78"/>
    </location>
</feature>
<dbReference type="Proteomes" id="UP000653056">
    <property type="component" value="Unassembled WGS sequence"/>
</dbReference>
<evidence type="ECO:0008006" key="4">
    <source>
        <dbReference type="Google" id="ProtNLM"/>
    </source>
</evidence>
<name>A0ABQ2YGB3_9GAMM</name>
<feature type="transmembrane region" description="Helical" evidence="1">
    <location>
        <begin position="14"/>
        <end position="37"/>
    </location>
</feature>
<keyword evidence="1" id="KW-0472">Membrane</keyword>
<comment type="caution">
    <text evidence="2">The sequence shown here is derived from an EMBL/GenBank/DDBJ whole genome shotgun (WGS) entry which is preliminary data.</text>
</comment>
<feature type="transmembrane region" description="Helical" evidence="1">
    <location>
        <begin position="90"/>
        <end position="115"/>
    </location>
</feature>
<protein>
    <recommendedName>
        <fullName evidence="4">DUF1440 domain-containing protein</fullName>
    </recommendedName>
</protein>
<gene>
    <name evidence="2" type="ORF">GCM10007160_07630</name>
</gene>